<keyword evidence="4" id="KW-1185">Reference proteome</keyword>
<evidence type="ECO:0000313" key="4">
    <source>
        <dbReference type="Proteomes" id="UP000006322"/>
    </source>
</evidence>
<comment type="caution">
    <text evidence="3">The sequence shown here is derived from an EMBL/GenBank/DDBJ whole genome shotgun (WGS) entry which is preliminary data.</text>
</comment>
<dbReference type="OrthoDB" id="6386982at2"/>
<proteinExistence type="predicted"/>
<name>K6YHR4_9ALTE</name>
<sequence>MRRLLISLLLSGVMIAPVALAQQAGVKNQPAQINAEQPATKAAQPDEPQNILFGDDKQPGRTIHLKIIELTTSGIALNDAVEQTIANVTREEDALLSGTARLVVGLNKGISANFMRNMVNFNKLTDTTKGSIETFPGDAANIIQLAVTLYPSFAQDVIDAAITTGEVEPNDALLAAIAAGADPTTVSSATAAGGNVAVAGVPAGAGVGAGGAGGGDTTASTN</sequence>
<evidence type="ECO:0000313" key="3">
    <source>
        <dbReference type="EMBL" id="GAC32264.1"/>
    </source>
</evidence>
<feature type="signal peptide" evidence="2">
    <location>
        <begin position="1"/>
        <end position="21"/>
    </location>
</feature>
<protein>
    <submittedName>
        <fullName evidence="3">Uncharacterized protein</fullName>
    </submittedName>
</protein>
<accession>K6YHR4</accession>
<dbReference type="EMBL" id="BAER01000035">
    <property type="protein sequence ID" value="GAC32264.1"/>
    <property type="molecule type" value="Genomic_DNA"/>
</dbReference>
<feature type="region of interest" description="Disordered" evidence="1">
    <location>
        <begin position="31"/>
        <end position="55"/>
    </location>
</feature>
<evidence type="ECO:0000256" key="2">
    <source>
        <dbReference type="SAM" id="SignalP"/>
    </source>
</evidence>
<organism evidence="3 4">
    <name type="scientific">Paraglaciecola polaris LMG 21857</name>
    <dbReference type="NCBI Taxonomy" id="1129793"/>
    <lineage>
        <taxon>Bacteria</taxon>
        <taxon>Pseudomonadati</taxon>
        <taxon>Pseudomonadota</taxon>
        <taxon>Gammaproteobacteria</taxon>
        <taxon>Alteromonadales</taxon>
        <taxon>Alteromonadaceae</taxon>
        <taxon>Paraglaciecola</taxon>
    </lineage>
</organism>
<dbReference type="RefSeq" id="WP_007104062.1">
    <property type="nucleotide sequence ID" value="NZ_BAER01000035.1"/>
</dbReference>
<dbReference type="STRING" id="1129793.GPLA_1350"/>
<dbReference type="AlphaFoldDB" id="K6YHR4"/>
<evidence type="ECO:0000256" key="1">
    <source>
        <dbReference type="SAM" id="MobiDB-lite"/>
    </source>
</evidence>
<dbReference type="Proteomes" id="UP000006322">
    <property type="component" value="Unassembled WGS sequence"/>
</dbReference>
<keyword evidence="2" id="KW-0732">Signal</keyword>
<gene>
    <name evidence="3" type="ORF">GPLA_1350</name>
</gene>
<reference evidence="4" key="1">
    <citation type="journal article" date="2014" name="Environ. Microbiol.">
        <title>Comparative genomics of the marine bacterial genus Glaciecola reveals the high degree of genomic diversity and genomic characteristic for cold adaptation.</title>
        <authorList>
            <person name="Qin Q.L."/>
            <person name="Xie B.B."/>
            <person name="Yu Y."/>
            <person name="Shu Y.L."/>
            <person name="Rong J.C."/>
            <person name="Zhang Y.J."/>
            <person name="Zhao D.L."/>
            <person name="Chen X.L."/>
            <person name="Zhang X.Y."/>
            <person name="Chen B."/>
            <person name="Zhou B.C."/>
            <person name="Zhang Y.Z."/>
        </authorList>
    </citation>
    <scope>NUCLEOTIDE SEQUENCE [LARGE SCALE GENOMIC DNA]</scope>
    <source>
        <strain evidence="4">LMG 21857</strain>
    </source>
</reference>
<feature type="chain" id="PRO_5003897458" evidence="2">
    <location>
        <begin position="22"/>
        <end position="222"/>
    </location>
</feature>